<keyword evidence="5 10" id="KW-1133">Transmembrane helix</keyword>
<dbReference type="InterPro" id="IPR000757">
    <property type="entry name" value="Beta-glucanase-like"/>
</dbReference>
<dbReference type="GO" id="GO:0006078">
    <property type="term" value="P:(1-&gt;6)-beta-D-glucan biosynthetic process"/>
    <property type="evidence" value="ECO:0007669"/>
    <property type="project" value="TreeGrafter"/>
</dbReference>
<feature type="domain" description="GH16" evidence="11">
    <location>
        <begin position="491"/>
        <end position="879"/>
    </location>
</feature>
<keyword evidence="3 10" id="KW-0812">Transmembrane</keyword>
<feature type="compositionally biased region" description="Polar residues" evidence="9">
    <location>
        <begin position="96"/>
        <end position="111"/>
    </location>
</feature>
<dbReference type="FunFam" id="2.60.120.200:FF:000135">
    <property type="entry name" value="Related to KRE6-glucan synthase subunit"/>
    <property type="match status" value="1"/>
</dbReference>
<evidence type="ECO:0000256" key="2">
    <source>
        <dbReference type="ARBA" id="ARBA00010962"/>
    </source>
</evidence>
<keyword evidence="8" id="KW-0961">Cell wall biogenesis/degradation</keyword>
<dbReference type="Proteomes" id="UP000094065">
    <property type="component" value="Unassembled WGS sequence"/>
</dbReference>
<protein>
    <recommendedName>
        <fullName evidence="11">GH16 domain-containing protein</fullName>
    </recommendedName>
</protein>
<comment type="caution">
    <text evidence="12">The sequence shown here is derived from an EMBL/GenBank/DDBJ whole genome shotgun (WGS) entry which is preliminary data.</text>
</comment>
<evidence type="ECO:0000256" key="6">
    <source>
        <dbReference type="ARBA" id="ARBA00023136"/>
    </source>
</evidence>
<name>A0A1E3HXM8_9TREE</name>
<dbReference type="InterPro" id="IPR013320">
    <property type="entry name" value="ConA-like_dom_sf"/>
</dbReference>
<evidence type="ECO:0000256" key="1">
    <source>
        <dbReference type="ARBA" id="ARBA00004606"/>
    </source>
</evidence>
<dbReference type="Pfam" id="PF03935">
    <property type="entry name" value="SKN1_KRE6_Sbg1"/>
    <property type="match status" value="1"/>
</dbReference>
<dbReference type="RefSeq" id="XP_018995573.1">
    <property type="nucleotide sequence ID" value="XM_019136904.1"/>
</dbReference>
<feature type="region of interest" description="Disordered" evidence="9">
    <location>
        <begin position="224"/>
        <end position="268"/>
    </location>
</feature>
<evidence type="ECO:0000256" key="4">
    <source>
        <dbReference type="ARBA" id="ARBA00022968"/>
    </source>
</evidence>
<dbReference type="CDD" id="cd02180">
    <property type="entry name" value="GH16_fungal_KRE6_glucanase"/>
    <property type="match status" value="1"/>
</dbReference>
<dbReference type="GeneID" id="30154423"/>
<feature type="compositionally biased region" description="Polar residues" evidence="9">
    <location>
        <begin position="651"/>
        <end position="668"/>
    </location>
</feature>
<keyword evidence="4" id="KW-0735">Signal-anchor</keyword>
<evidence type="ECO:0000313" key="13">
    <source>
        <dbReference type="Proteomes" id="UP000094065"/>
    </source>
</evidence>
<dbReference type="PROSITE" id="PS51762">
    <property type="entry name" value="GH16_2"/>
    <property type="match status" value="1"/>
</dbReference>
<dbReference type="FunFam" id="2.60.120.200:FF:000259">
    <property type="entry name" value="Chromosome 9, whole genome shotgun sequence"/>
    <property type="match status" value="1"/>
</dbReference>
<proteinExistence type="inferred from homology"/>
<evidence type="ECO:0000313" key="12">
    <source>
        <dbReference type="EMBL" id="ODN81007.1"/>
    </source>
</evidence>
<feature type="transmembrane region" description="Helical" evidence="10">
    <location>
        <begin position="443"/>
        <end position="465"/>
    </location>
</feature>
<dbReference type="GO" id="GO:0005789">
    <property type="term" value="C:endoplasmic reticulum membrane"/>
    <property type="evidence" value="ECO:0007669"/>
    <property type="project" value="TreeGrafter"/>
</dbReference>
<dbReference type="GO" id="GO:0031505">
    <property type="term" value="P:fungal-type cell wall organization"/>
    <property type="evidence" value="ECO:0007669"/>
    <property type="project" value="TreeGrafter"/>
</dbReference>
<dbReference type="GO" id="GO:0005886">
    <property type="term" value="C:plasma membrane"/>
    <property type="evidence" value="ECO:0007669"/>
    <property type="project" value="TreeGrafter"/>
</dbReference>
<evidence type="ECO:0000256" key="9">
    <source>
        <dbReference type="SAM" id="MobiDB-lite"/>
    </source>
</evidence>
<dbReference type="PANTHER" id="PTHR31361">
    <property type="entry name" value="BETA-GLUCAN SYNTHESIS-ASSOCIATED PROTEIN KRE6-RELATED"/>
    <property type="match status" value="1"/>
</dbReference>
<dbReference type="GO" id="GO:0015926">
    <property type="term" value="F:glucosidase activity"/>
    <property type="evidence" value="ECO:0007669"/>
    <property type="project" value="TreeGrafter"/>
</dbReference>
<dbReference type="Gene3D" id="2.60.120.200">
    <property type="match status" value="2"/>
</dbReference>
<reference evidence="12 13" key="1">
    <citation type="submission" date="2016-06" db="EMBL/GenBank/DDBJ databases">
        <title>Evolution of pathogenesis and genome organization in the Tremellales.</title>
        <authorList>
            <person name="Cuomo C."/>
            <person name="Litvintseva A."/>
            <person name="Heitman J."/>
            <person name="Chen Y."/>
            <person name="Sun S."/>
            <person name="Springer D."/>
            <person name="Dromer F."/>
            <person name="Young S."/>
            <person name="Zeng Q."/>
            <person name="Chapman S."/>
            <person name="Gujja S."/>
            <person name="Saif S."/>
            <person name="Birren B."/>
        </authorList>
    </citation>
    <scope>NUCLEOTIDE SEQUENCE [LARGE SCALE GENOMIC DNA]</scope>
    <source>
        <strain evidence="12 13">CBS 6039</strain>
    </source>
</reference>
<organism evidence="12 13">
    <name type="scientific">Cryptococcus amylolentus CBS 6039</name>
    <dbReference type="NCBI Taxonomy" id="1295533"/>
    <lineage>
        <taxon>Eukaryota</taxon>
        <taxon>Fungi</taxon>
        <taxon>Dikarya</taxon>
        <taxon>Basidiomycota</taxon>
        <taxon>Agaricomycotina</taxon>
        <taxon>Tremellomycetes</taxon>
        <taxon>Tremellales</taxon>
        <taxon>Cryptococcaceae</taxon>
        <taxon>Cryptococcus</taxon>
    </lineage>
</organism>
<evidence type="ECO:0000256" key="5">
    <source>
        <dbReference type="ARBA" id="ARBA00022989"/>
    </source>
</evidence>
<comment type="subcellular location">
    <subcellularLocation>
        <location evidence="1">Membrane</location>
        <topology evidence="1">Single-pass type II membrane protein</topology>
    </subcellularLocation>
</comment>
<evidence type="ECO:0000259" key="11">
    <source>
        <dbReference type="PROSITE" id="PS51762"/>
    </source>
</evidence>
<accession>A0A1E3HXM8</accession>
<dbReference type="PANTHER" id="PTHR31361:SF1">
    <property type="entry name" value="BETA-GLUCAN SYNTHESIS-ASSOCIATED PROTEIN KRE6-RELATED"/>
    <property type="match status" value="1"/>
</dbReference>
<dbReference type="SUPFAM" id="SSF49899">
    <property type="entry name" value="Concanavalin A-like lectins/glucanases"/>
    <property type="match status" value="1"/>
</dbReference>
<sequence length="927" mass="102496">MHGAYMDRSCRTGDSDGGWAFERRCLLLALSAAITVYPPYPIPIPFLILSSCCADDAAPRLPLGQRRPLLPLSPDTTARPQHQRSESEVIAASALRQPSTFHRSKASTPPAQGSPSGLRSRPSPRKDKGTHVLTKPNSSPNLSVPSSARDSTVRHVSHSSGAERIIKGTSRWLRDKLDMGGAEKKEDGWLILDLHSPSVASESTNSRAVPAYDHRGYPTRQASFETTRPVAGPPTPKSPTGPLVSDPEIKNYPSDSHNGRHPQGSLGYSHKASLSPLAAHFPVGLSALDISAGSDFFPGGHSNLSNRTFGSGPSLAPSIYESSMRSHASFSSFQDSDMDSVTQLRADDPFTRAMGLGAGINGEKERRERNELQSMYTLKSLRLGPKQKKRENSKLHDLLPFHIDPSQWHHMDPEEDDSLHHPDDMDKHDTVYFSKRGLANLGCLLFLFLTVVMIFAGYPVITYYYHPNHMDNNGAYNLGGINATGQVPSITNFFQLIDPETPPEAYTHTSAETGEEWELVFSDEFNQEGRTFNPGDDPFWEAVDLHYWQTNNLEWYDPKRVTTKDGKLVITLDKIVSHGMNFEGGMMSSWNQFCFSGGYVEASVSLPGTNDIPGLWPAIWTMGNLGRAGYGGTLDGTWPYSYDTCDVGTLPNQTLNGKPETSLTNGDPNNGDELSYLPGQRLSSCTCEDDPHHPGPKHEDGTWVGRSAPEIDMFEATIDDGKGKVSQSGQWAPFSSHYYFKNTSDKYYKVYDEDETKVNTYLGSVYQQATSALSMTKQDCYTNEKGCFESYGFEYKGGPDGYITWINDDKKAWTIRGPAMGPDEEAQVGQRLVPDEPMYIILNFGLSENFGAIHFVGLDPLWPITMEVDYVRVYQDPKKRNIGCDPADRPTAAYIAQFPEAYSNPNITVFGDVPGAVWPENRLVDDC</sequence>
<gene>
    <name evidence="12" type="ORF">L202_03114</name>
</gene>
<feature type="region of interest" description="Disordered" evidence="9">
    <location>
        <begin position="651"/>
        <end position="674"/>
    </location>
</feature>
<keyword evidence="13" id="KW-1185">Reference proteome</keyword>
<feature type="region of interest" description="Disordered" evidence="9">
    <location>
        <begin position="63"/>
        <end position="162"/>
    </location>
</feature>
<evidence type="ECO:0000256" key="8">
    <source>
        <dbReference type="ARBA" id="ARBA00023316"/>
    </source>
</evidence>
<keyword evidence="7" id="KW-0325">Glycoprotein</keyword>
<evidence type="ECO:0000256" key="10">
    <source>
        <dbReference type="SAM" id="Phobius"/>
    </source>
</evidence>
<dbReference type="InterPro" id="IPR005629">
    <property type="entry name" value="Skn1/Kre6/Sbg1"/>
</dbReference>
<dbReference type="AlphaFoldDB" id="A0A1E3HXM8"/>
<feature type="compositionally biased region" description="Low complexity" evidence="9">
    <location>
        <begin position="136"/>
        <end position="147"/>
    </location>
</feature>
<evidence type="ECO:0000256" key="7">
    <source>
        <dbReference type="ARBA" id="ARBA00023180"/>
    </source>
</evidence>
<feature type="compositionally biased region" description="Low complexity" evidence="9">
    <location>
        <begin position="63"/>
        <end position="74"/>
    </location>
</feature>
<comment type="similarity">
    <text evidence="2">Belongs to the SKN1/KRE6 family.</text>
</comment>
<dbReference type="OrthoDB" id="412647at2759"/>
<evidence type="ECO:0000256" key="3">
    <source>
        <dbReference type="ARBA" id="ARBA00022692"/>
    </source>
</evidence>
<dbReference type="EMBL" id="AWGJ01000004">
    <property type="protein sequence ID" value="ODN81007.1"/>
    <property type="molecule type" value="Genomic_DNA"/>
</dbReference>
<dbReference type="STRING" id="1295533.A0A1E3HXM8"/>
<keyword evidence="6 10" id="KW-0472">Membrane</keyword>